<name>A0A521AMU4_9FLAO</name>
<evidence type="ECO:0000313" key="2">
    <source>
        <dbReference type="Proteomes" id="UP000316916"/>
    </source>
</evidence>
<dbReference type="EMBL" id="FXTC01000001">
    <property type="protein sequence ID" value="SMO36081.1"/>
    <property type="molecule type" value="Genomic_DNA"/>
</dbReference>
<dbReference type="Proteomes" id="UP000316916">
    <property type="component" value="Unassembled WGS sequence"/>
</dbReference>
<gene>
    <name evidence="1" type="ORF">SAMN06265171_101288</name>
</gene>
<proteinExistence type="predicted"/>
<dbReference type="AlphaFoldDB" id="A0A521AMU4"/>
<sequence length="34" mass="3955">MIITIQLINNSYRNTNDGINKTMMKLNVVMSNLR</sequence>
<organism evidence="1 2">
    <name type="scientific">Chryseobacterium rhizoplanae</name>
    <dbReference type="NCBI Taxonomy" id="1609531"/>
    <lineage>
        <taxon>Bacteria</taxon>
        <taxon>Pseudomonadati</taxon>
        <taxon>Bacteroidota</taxon>
        <taxon>Flavobacteriia</taxon>
        <taxon>Flavobacteriales</taxon>
        <taxon>Weeksellaceae</taxon>
        <taxon>Chryseobacterium group</taxon>
        <taxon>Chryseobacterium</taxon>
    </lineage>
</organism>
<evidence type="ECO:0000313" key="1">
    <source>
        <dbReference type="EMBL" id="SMO36081.1"/>
    </source>
</evidence>
<keyword evidence="2" id="KW-1185">Reference proteome</keyword>
<reference evidence="1 2" key="1">
    <citation type="submission" date="2017-05" db="EMBL/GenBank/DDBJ databases">
        <authorList>
            <person name="Varghese N."/>
            <person name="Submissions S."/>
        </authorList>
    </citation>
    <scope>NUCLEOTIDE SEQUENCE [LARGE SCALE GENOMIC DNA]</scope>
    <source>
        <strain evidence="1 2">DSM 29371</strain>
    </source>
</reference>
<accession>A0A521AMU4</accession>
<protein>
    <submittedName>
        <fullName evidence="1">Uncharacterized protein</fullName>
    </submittedName>
</protein>